<dbReference type="GO" id="GO:0032259">
    <property type="term" value="P:methylation"/>
    <property type="evidence" value="ECO:0007669"/>
    <property type="project" value="UniProtKB-KW"/>
</dbReference>
<name>A0A2C8FER0_9BACT</name>
<dbReference type="AlphaFoldDB" id="A0A2C8FER0"/>
<feature type="binding site" evidence="7">
    <location>
        <position position="52"/>
    </location>
    <ligand>
        <name>S-adenosyl-L-methionine</name>
        <dbReference type="ChEBI" id="CHEBI:59789"/>
    </ligand>
</feature>
<evidence type="ECO:0000313" key="8">
    <source>
        <dbReference type="EMBL" id="SOB60549.1"/>
    </source>
</evidence>
<feature type="binding site" evidence="7">
    <location>
        <position position="176"/>
    </location>
    <ligand>
        <name>S-adenosyl-L-methionine</name>
        <dbReference type="ChEBI" id="CHEBI:59789"/>
    </ligand>
</feature>
<evidence type="ECO:0000256" key="6">
    <source>
        <dbReference type="ARBA" id="ARBA00047942"/>
    </source>
</evidence>
<dbReference type="KEGG" id="pprf:DPRO_3633"/>
<dbReference type="Pfam" id="PF02086">
    <property type="entry name" value="MethyltransfD12"/>
    <property type="match status" value="1"/>
</dbReference>
<sequence>MKSPLKWVGGKSRLADQICNLIPEHKHYAEAFAGAGWVFFRKDPSKFESMNDINGDLVSFYRVLQNHLEEFCKQFKFILSSRETFSEFKEQMEAGGLTDIQRAARFYYLQRHSFGGKVTGRNFGVNVNGYPPINLLRLETELSDVHLRLARVTVENLPWAKYITRYDREETFFYLDPPYYGTEFFYGRGLFTKNDFVELAEILRGVKGKFLLSLNDCKEVRDIFDGFDIITTKTKYTVGGGKKTKTAGEVFIKNY</sequence>
<dbReference type="Proteomes" id="UP000219215">
    <property type="component" value="Chromosome DPRO"/>
</dbReference>
<dbReference type="GO" id="GO:1904047">
    <property type="term" value="F:S-adenosyl-L-methionine binding"/>
    <property type="evidence" value="ECO:0007669"/>
    <property type="project" value="TreeGrafter"/>
</dbReference>
<dbReference type="GO" id="GO:0043565">
    <property type="term" value="F:sequence-specific DNA binding"/>
    <property type="evidence" value="ECO:0007669"/>
    <property type="project" value="TreeGrafter"/>
</dbReference>
<dbReference type="GO" id="GO:0009007">
    <property type="term" value="F:site-specific DNA-methyltransferase (adenine-specific) activity"/>
    <property type="evidence" value="ECO:0007669"/>
    <property type="project" value="UniProtKB-EC"/>
</dbReference>
<dbReference type="InterPro" id="IPR029063">
    <property type="entry name" value="SAM-dependent_MTases_sf"/>
</dbReference>
<gene>
    <name evidence="8" type="ORF">DPRO_3633</name>
</gene>
<dbReference type="Gene3D" id="1.10.1020.10">
    <property type="entry name" value="Adenine-specific Methyltransferase, Domain 2"/>
    <property type="match status" value="1"/>
</dbReference>
<evidence type="ECO:0000256" key="3">
    <source>
        <dbReference type="ARBA" id="ARBA00022603"/>
    </source>
</evidence>
<dbReference type="REBASE" id="221654">
    <property type="entry name" value="M.Ppr5001ORF3633P"/>
</dbReference>
<dbReference type="PANTHER" id="PTHR30481:SF4">
    <property type="entry name" value="SITE-SPECIFIC DNA-METHYLTRANSFERASE (ADENINE-SPECIFIC)"/>
    <property type="match status" value="1"/>
</dbReference>
<dbReference type="EMBL" id="LT907975">
    <property type="protein sequence ID" value="SOB60549.1"/>
    <property type="molecule type" value="Genomic_DNA"/>
</dbReference>
<dbReference type="Gene3D" id="3.40.50.150">
    <property type="entry name" value="Vaccinia Virus protein VP39"/>
    <property type="match status" value="1"/>
</dbReference>
<evidence type="ECO:0000256" key="2">
    <source>
        <dbReference type="ARBA" id="ARBA00011900"/>
    </source>
</evidence>
<dbReference type="NCBIfam" id="TIGR00571">
    <property type="entry name" value="dam"/>
    <property type="match status" value="1"/>
</dbReference>
<dbReference type="RefSeq" id="WP_097013253.1">
    <property type="nucleotide sequence ID" value="NZ_LT907975.1"/>
</dbReference>
<protein>
    <recommendedName>
        <fullName evidence="2">site-specific DNA-methyltransferase (adenine-specific)</fullName>
        <ecNumber evidence="2">2.1.1.72</ecNumber>
    </recommendedName>
</protein>
<comment type="similarity">
    <text evidence="1">Belongs to the N(4)/N(6)-methyltransferase family.</text>
</comment>
<dbReference type="GO" id="GO:0009307">
    <property type="term" value="P:DNA restriction-modification system"/>
    <property type="evidence" value="ECO:0007669"/>
    <property type="project" value="InterPro"/>
</dbReference>
<evidence type="ECO:0000256" key="7">
    <source>
        <dbReference type="PIRSR" id="PIRSR000398-1"/>
    </source>
</evidence>
<evidence type="ECO:0000256" key="1">
    <source>
        <dbReference type="ARBA" id="ARBA00006594"/>
    </source>
</evidence>
<dbReference type="EC" id="2.1.1.72" evidence="2"/>
<dbReference type="OrthoDB" id="9805629at2"/>
<reference evidence="9" key="1">
    <citation type="submission" date="2017-09" db="EMBL/GenBank/DDBJ databases">
        <authorList>
            <person name="Regsiter A."/>
            <person name="William W."/>
        </authorList>
    </citation>
    <scope>NUCLEOTIDE SEQUENCE [LARGE SCALE GENOMIC DNA]</scope>
    <source>
        <strain evidence="9">500-1</strain>
    </source>
</reference>
<organism evidence="8 9">
    <name type="scientific">Pseudodesulfovibrio profundus</name>
    <dbReference type="NCBI Taxonomy" id="57320"/>
    <lineage>
        <taxon>Bacteria</taxon>
        <taxon>Pseudomonadati</taxon>
        <taxon>Thermodesulfobacteriota</taxon>
        <taxon>Desulfovibrionia</taxon>
        <taxon>Desulfovibrionales</taxon>
        <taxon>Desulfovibrionaceae</taxon>
    </lineage>
</organism>
<accession>A0A2C8FER0</accession>
<dbReference type="SUPFAM" id="SSF53335">
    <property type="entry name" value="S-adenosyl-L-methionine-dependent methyltransferases"/>
    <property type="match status" value="1"/>
</dbReference>
<keyword evidence="5" id="KW-0949">S-adenosyl-L-methionine</keyword>
<keyword evidence="3 8" id="KW-0489">Methyltransferase</keyword>
<keyword evidence="4 8" id="KW-0808">Transferase</keyword>
<dbReference type="PANTHER" id="PTHR30481">
    <property type="entry name" value="DNA ADENINE METHYLASE"/>
    <property type="match status" value="1"/>
</dbReference>
<feature type="binding site" evidence="7">
    <location>
        <position position="11"/>
    </location>
    <ligand>
        <name>S-adenosyl-L-methionine</name>
        <dbReference type="ChEBI" id="CHEBI:59789"/>
    </ligand>
</feature>
<comment type="catalytic activity">
    <reaction evidence="6">
        <text>a 2'-deoxyadenosine in DNA + S-adenosyl-L-methionine = an N(6)-methyl-2'-deoxyadenosine in DNA + S-adenosyl-L-homocysteine + H(+)</text>
        <dbReference type="Rhea" id="RHEA:15197"/>
        <dbReference type="Rhea" id="RHEA-COMP:12418"/>
        <dbReference type="Rhea" id="RHEA-COMP:12419"/>
        <dbReference type="ChEBI" id="CHEBI:15378"/>
        <dbReference type="ChEBI" id="CHEBI:57856"/>
        <dbReference type="ChEBI" id="CHEBI:59789"/>
        <dbReference type="ChEBI" id="CHEBI:90615"/>
        <dbReference type="ChEBI" id="CHEBI:90616"/>
        <dbReference type="EC" id="2.1.1.72"/>
    </reaction>
</comment>
<evidence type="ECO:0000256" key="5">
    <source>
        <dbReference type="ARBA" id="ARBA00022691"/>
    </source>
</evidence>
<proteinExistence type="inferred from homology"/>
<evidence type="ECO:0000256" key="4">
    <source>
        <dbReference type="ARBA" id="ARBA00022679"/>
    </source>
</evidence>
<dbReference type="GO" id="GO:0006298">
    <property type="term" value="P:mismatch repair"/>
    <property type="evidence" value="ECO:0007669"/>
    <property type="project" value="TreeGrafter"/>
</dbReference>
<dbReference type="InterPro" id="IPR012263">
    <property type="entry name" value="M_m6A_EcoRV"/>
</dbReference>
<dbReference type="InterPro" id="IPR023095">
    <property type="entry name" value="Ade_MeTrfase_dom_2"/>
</dbReference>
<keyword evidence="9" id="KW-1185">Reference proteome</keyword>
<dbReference type="PIRSF" id="PIRSF000398">
    <property type="entry name" value="M_m6A_EcoRV"/>
    <property type="match status" value="1"/>
</dbReference>
<dbReference type="PRINTS" id="PR00505">
    <property type="entry name" value="D12N6MTFRASE"/>
</dbReference>
<dbReference type="InterPro" id="IPR012327">
    <property type="entry name" value="MeTrfase_D12"/>
</dbReference>
<feature type="binding site" evidence="7">
    <location>
        <position position="7"/>
    </location>
    <ligand>
        <name>S-adenosyl-L-methionine</name>
        <dbReference type="ChEBI" id="CHEBI:59789"/>
    </ligand>
</feature>
<evidence type="ECO:0000313" key="9">
    <source>
        <dbReference type="Proteomes" id="UP000219215"/>
    </source>
</evidence>